<dbReference type="SUPFAM" id="SSF141868">
    <property type="entry name" value="EAL domain-like"/>
    <property type="match status" value="1"/>
</dbReference>
<dbReference type="EMBL" id="FLRA01000031">
    <property type="protein sequence ID" value="SBT19207.1"/>
    <property type="molecule type" value="Genomic_DNA"/>
</dbReference>
<keyword evidence="5" id="KW-0378">Hydrolase</keyword>
<dbReference type="PROSITE" id="PS50887">
    <property type="entry name" value="GGDEF"/>
    <property type="match status" value="1"/>
</dbReference>
<protein>
    <submittedName>
        <fullName evidence="5 6">Cyclic di-GMP phosphodiesterase YliE</fullName>
        <ecNumber evidence="5 6">3.1.4.52</ecNumber>
    </submittedName>
</protein>
<evidence type="ECO:0000259" key="2">
    <source>
        <dbReference type="PROSITE" id="PS50883"/>
    </source>
</evidence>
<dbReference type="InterPro" id="IPR050706">
    <property type="entry name" value="Cyclic-di-GMP_PDE-like"/>
</dbReference>
<evidence type="ECO:0000313" key="7">
    <source>
        <dbReference type="Proteomes" id="UP000092840"/>
    </source>
</evidence>
<evidence type="ECO:0000259" key="3">
    <source>
        <dbReference type="PROSITE" id="PS50887"/>
    </source>
</evidence>
<evidence type="ECO:0000256" key="1">
    <source>
        <dbReference type="PROSITE-ProRule" id="PRU00703"/>
    </source>
</evidence>
<dbReference type="Pfam" id="PF00563">
    <property type="entry name" value="EAL"/>
    <property type="match status" value="1"/>
</dbReference>
<feature type="domain" description="GGDEF" evidence="3">
    <location>
        <begin position="427"/>
        <end position="578"/>
    </location>
</feature>
<dbReference type="SMART" id="SM00052">
    <property type="entry name" value="EAL"/>
    <property type="match status" value="1"/>
</dbReference>
<dbReference type="PANTHER" id="PTHR33121">
    <property type="entry name" value="CYCLIC DI-GMP PHOSPHODIESTERASE PDEF"/>
    <property type="match status" value="1"/>
</dbReference>
<dbReference type="Pfam" id="PF00571">
    <property type="entry name" value="CBS"/>
    <property type="match status" value="1"/>
</dbReference>
<dbReference type="OrthoDB" id="1673646at2"/>
<evidence type="ECO:0000313" key="6">
    <source>
        <dbReference type="EMBL" id="SBT20896.1"/>
    </source>
</evidence>
<dbReference type="Gene3D" id="3.30.70.270">
    <property type="match status" value="1"/>
</dbReference>
<dbReference type="InterPro" id="IPR029787">
    <property type="entry name" value="Nucleotide_cyclase"/>
</dbReference>
<dbReference type="NCBIfam" id="TIGR00254">
    <property type="entry name" value="GGDEF"/>
    <property type="match status" value="1"/>
</dbReference>
<sequence>MQLDSTSLLNRILEEGLITPLFQPIYDLTSGHVYGYEALSRGPKDTELFAPDVLFPFAQAQGRLHELELLCRERAISRFVELQLPGQLFLNVSASLLSSPDHQKGMTLSILKDLGLKQHNIVIELSEKHPYDQNGLTHQSVEHYREMGFQVAIDDLGAGYSGLRLWSEVRPDIVKLDKHFIEGVHQDAIKREFVRSIINISQRLRCALVAEGIEHKEELDQLLEMGVKYGQGFFLQHPSPLPNTEPHEYLLNHVTKRMKQHAQQEETVQSLSRESVFVESTRPLSEVAKLFKENKGIFALPVVENGKPLGIIRRHALHELFSTPYGRALYENKSALAVTSTDVLIVESNVSLASVSTMFTDQDTDLVNNEIVIVHEGLYFGLGHLKDLLKRITELKIQNATYSNPLTLLPGNVPINREIDRRLLSEHDFYVAYFDLNNFKPFNDYYGYAKGDAIIQLVGSILRSVVTSEENFIGHVGGDDFVVIFHDEDWCDQCHTILKRFAAEVVKFYNPDDLDEGGIWTKSRDGDHAFFDVLSLAIGVVNPNPKVCDSHHFVAELAAQAKKSAKQRGGNQIYQQPYQYHFEEDIPAELSRCCS</sequence>
<dbReference type="AlphaFoldDB" id="A0A1C3JVN7"/>
<evidence type="ECO:0000313" key="8">
    <source>
        <dbReference type="Proteomes" id="UP000092871"/>
    </source>
</evidence>
<dbReference type="Gene3D" id="3.20.20.450">
    <property type="entry name" value="EAL domain"/>
    <property type="match status" value="1"/>
</dbReference>
<feature type="domain" description="EAL" evidence="2">
    <location>
        <begin position="2"/>
        <end position="252"/>
    </location>
</feature>
<reference evidence="5 8" key="1">
    <citation type="submission" date="2016-06" db="EMBL/GenBank/DDBJ databases">
        <authorList>
            <person name="Kjaerup R.B."/>
            <person name="Dalgaard T.S."/>
            <person name="Juul-Madsen H.R."/>
        </authorList>
    </citation>
    <scope>NUCLEOTIDE SEQUENCE [LARGE SCALE GENOMIC DNA]</scope>
    <source>
        <strain evidence="5 8">CECT 5115</strain>
    </source>
</reference>
<dbReference type="InterPro" id="IPR000644">
    <property type="entry name" value="CBS_dom"/>
</dbReference>
<dbReference type="InterPro" id="IPR046342">
    <property type="entry name" value="CBS_dom_sf"/>
</dbReference>
<gene>
    <name evidence="5" type="primary">yliE</name>
    <name evidence="5" type="ORF">MGA5115_03369</name>
    <name evidence="6" type="ORF">MGA5116_01483</name>
</gene>
<dbReference type="CDD" id="cd01948">
    <property type="entry name" value="EAL"/>
    <property type="match status" value="1"/>
</dbReference>
<dbReference type="EMBL" id="FLRB01000010">
    <property type="protein sequence ID" value="SBT20896.1"/>
    <property type="molecule type" value="Genomic_DNA"/>
</dbReference>
<dbReference type="SMART" id="SM00267">
    <property type="entry name" value="GGDEF"/>
    <property type="match status" value="1"/>
</dbReference>
<dbReference type="SUPFAM" id="SSF54631">
    <property type="entry name" value="CBS-domain pair"/>
    <property type="match status" value="1"/>
</dbReference>
<dbReference type="SUPFAM" id="SSF55073">
    <property type="entry name" value="Nucleotide cyclase"/>
    <property type="match status" value="1"/>
</dbReference>
<dbReference type="Proteomes" id="UP000092840">
    <property type="component" value="Unassembled WGS sequence"/>
</dbReference>
<dbReference type="InterPro" id="IPR001633">
    <property type="entry name" value="EAL_dom"/>
</dbReference>
<dbReference type="RefSeq" id="WP_067038454.1">
    <property type="nucleotide sequence ID" value="NZ_FLRA01000031.1"/>
</dbReference>
<evidence type="ECO:0000313" key="5">
    <source>
        <dbReference type="EMBL" id="SBT19207.1"/>
    </source>
</evidence>
<dbReference type="Proteomes" id="UP000092871">
    <property type="component" value="Unassembled WGS sequence"/>
</dbReference>
<dbReference type="EC" id="3.1.4.52" evidence="5 6"/>
<accession>A0A1C3JVN7</accession>
<name>A0A1C3JVN7_9GAMM</name>
<reference evidence="6 7" key="2">
    <citation type="submission" date="2016-06" db="EMBL/GenBank/DDBJ databases">
        <authorList>
            <person name="Rodrigo-Torres L."/>
            <person name="Arahal D.R."/>
        </authorList>
    </citation>
    <scope>NUCLEOTIDE SEQUENCE [LARGE SCALE GENOMIC DNA]</scope>
    <source>
        <strain evidence="6 7">CECT 5116</strain>
    </source>
</reference>
<dbReference type="InterPro" id="IPR043128">
    <property type="entry name" value="Rev_trsase/Diguanyl_cyclase"/>
</dbReference>
<organism evidence="5 8">
    <name type="scientific">Marinomonas gallaica</name>
    <dbReference type="NCBI Taxonomy" id="1806667"/>
    <lineage>
        <taxon>Bacteria</taxon>
        <taxon>Pseudomonadati</taxon>
        <taxon>Pseudomonadota</taxon>
        <taxon>Gammaproteobacteria</taxon>
        <taxon>Oceanospirillales</taxon>
        <taxon>Oceanospirillaceae</taxon>
        <taxon>Marinomonas</taxon>
    </lineage>
</organism>
<dbReference type="CDD" id="cd01949">
    <property type="entry name" value="GGDEF"/>
    <property type="match status" value="1"/>
</dbReference>
<dbReference type="Gene3D" id="3.10.580.10">
    <property type="entry name" value="CBS-domain"/>
    <property type="match status" value="1"/>
</dbReference>
<dbReference type="PANTHER" id="PTHR33121:SF76">
    <property type="entry name" value="SIGNALING PROTEIN"/>
    <property type="match status" value="1"/>
</dbReference>
<dbReference type="PROSITE" id="PS51371">
    <property type="entry name" value="CBS"/>
    <property type="match status" value="1"/>
</dbReference>
<feature type="domain" description="CBS" evidence="4">
    <location>
        <begin position="271"/>
        <end position="329"/>
    </location>
</feature>
<dbReference type="Pfam" id="PF00990">
    <property type="entry name" value="GGDEF"/>
    <property type="match status" value="1"/>
</dbReference>
<dbReference type="InterPro" id="IPR000160">
    <property type="entry name" value="GGDEF_dom"/>
</dbReference>
<dbReference type="PROSITE" id="PS50883">
    <property type="entry name" value="EAL"/>
    <property type="match status" value="1"/>
</dbReference>
<dbReference type="GO" id="GO:0071111">
    <property type="term" value="F:cyclic-guanylate-specific phosphodiesterase activity"/>
    <property type="evidence" value="ECO:0007669"/>
    <property type="project" value="UniProtKB-EC"/>
</dbReference>
<dbReference type="InterPro" id="IPR035919">
    <property type="entry name" value="EAL_sf"/>
</dbReference>
<keyword evidence="1" id="KW-0129">CBS domain</keyword>
<keyword evidence="7" id="KW-1185">Reference proteome</keyword>
<proteinExistence type="predicted"/>
<evidence type="ECO:0000259" key="4">
    <source>
        <dbReference type="PROSITE" id="PS51371"/>
    </source>
</evidence>